<comment type="caution">
    <text evidence="3">The sequence shown here is derived from an EMBL/GenBank/DDBJ whole genome shotgun (WGS) entry which is preliminary data.</text>
</comment>
<dbReference type="Proteomes" id="UP000638732">
    <property type="component" value="Unassembled WGS sequence"/>
</dbReference>
<name>A0A965ZH43_9SPHI</name>
<protein>
    <submittedName>
        <fullName evidence="3">Uncharacterized protein</fullName>
    </submittedName>
</protein>
<dbReference type="AlphaFoldDB" id="A0A965ZH43"/>
<evidence type="ECO:0000256" key="2">
    <source>
        <dbReference type="SAM" id="Phobius"/>
    </source>
</evidence>
<feature type="compositionally biased region" description="Low complexity" evidence="1">
    <location>
        <begin position="471"/>
        <end position="500"/>
    </location>
</feature>
<dbReference type="EMBL" id="WWEO01000044">
    <property type="protein sequence ID" value="NCD70968.1"/>
    <property type="molecule type" value="Genomic_DNA"/>
</dbReference>
<feature type="transmembrane region" description="Helical" evidence="2">
    <location>
        <begin position="264"/>
        <end position="285"/>
    </location>
</feature>
<feature type="transmembrane region" description="Helical" evidence="2">
    <location>
        <begin position="434"/>
        <end position="452"/>
    </location>
</feature>
<gene>
    <name evidence="3" type="ORF">GSY63_16505</name>
</gene>
<accession>A0A965ZH43</accession>
<proteinExistence type="predicted"/>
<keyword evidence="2" id="KW-0472">Membrane</keyword>
<keyword evidence="2" id="KW-0812">Transmembrane</keyword>
<feature type="region of interest" description="Disordered" evidence="1">
    <location>
        <begin position="466"/>
        <end position="507"/>
    </location>
</feature>
<evidence type="ECO:0000256" key="1">
    <source>
        <dbReference type="SAM" id="MobiDB-lite"/>
    </source>
</evidence>
<organism evidence="3 4">
    <name type="scientific">Mucilaginibacter agri</name>
    <dbReference type="NCBI Taxonomy" id="2695265"/>
    <lineage>
        <taxon>Bacteria</taxon>
        <taxon>Pseudomonadati</taxon>
        <taxon>Bacteroidota</taxon>
        <taxon>Sphingobacteriia</taxon>
        <taxon>Sphingobacteriales</taxon>
        <taxon>Sphingobacteriaceae</taxon>
        <taxon>Mucilaginibacter</taxon>
    </lineage>
</organism>
<reference evidence="3" key="2">
    <citation type="submission" date="2020-10" db="EMBL/GenBank/DDBJ databases">
        <title>Mucilaginibacter sp. nov., isolated from soil.</title>
        <authorList>
            <person name="Jeon C.O."/>
        </authorList>
    </citation>
    <scope>NUCLEOTIDE SEQUENCE</scope>
    <source>
        <strain evidence="3">R11</strain>
    </source>
</reference>
<keyword evidence="2" id="KW-1133">Transmembrane helix</keyword>
<keyword evidence="4" id="KW-1185">Reference proteome</keyword>
<dbReference type="RefSeq" id="WP_166586950.1">
    <property type="nucleotide sequence ID" value="NZ_WWEO01000044.1"/>
</dbReference>
<evidence type="ECO:0000313" key="3">
    <source>
        <dbReference type="EMBL" id="NCD70968.1"/>
    </source>
</evidence>
<reference evidence="3" key="1">
    <citation type="submission" date="2020-01" db="EMBL/GenBank/DDBJ databases">
        <authorList>
            <person name="Seo Y.L."/>
        </authorList>
    </citation>
    <scope>NUCLEOTIDE SEQUENCE</scope>
    <source>
        <strain evidence="3">R11</strain>
    </source>
</reference>
<sequence>MFNNVVLDVAIGVVFIFLLYSLLATSIQEAIATALALRARTLRDGIINGMLCNTPNITRWESYYRGIVCVFKYIYHIIITKPEVKDKKLGHYFYDHPMIKNYGSSRIFPIPSYLPTTNFSTILIDVLRQDFQQKLDVIIASKLPSATKTQAEIDALNQQLQSSTDTVKIKELLNYYGSYYTKLSKIPAARNKQERQDNIQKVEKLKSDFFPDLNITIEQDTWQILQMHLQNSLYNIDDFIKKLETWYDDSMNRVSGWYKRQVQFILFLIGIVIAATFNVDILLISGKLSTDKDARDQLVQLAVKEADTYKNDPRVSRRAHPGPDTSRAAYRQAIKDARKTIDTSIVKANDILAIGWGDYGKRADSVKTLQKYYAAEKERIADSIKKAGGRVTTPALPPSAKTNQAILDKLYEDNPFTYKLPYVLRQSFLHGRKFLGLLLTALAISLGAPFWFDSLSKLVNLRAAGKKEDSTTNTASSNSGSGGTSSTPQQPVNVNVNTANTEEEAVG</sequence>
<feature type="transmembrane region" description="Helical" evidence="2">
    <location>
        <begin position="5"/>
        <end position="23"/>
    </location>
</feature>
<evidence type="ECO:0000313" key="4">
    <source>
        <dbReference type="Proteomes" id="UP000638732"/>
    </source>
</evidence>